<keyword evidence="3" id="KW-1185">Reference proteome</keyword>
<dbReference type="Pfam" id="PF03007">
    <property type="entry name" value="WS_DGAT_cat"/>
    <property type="match status" value="1"/>
</dbReference>
<reference evidence="2 3" key="1">
    <citation type="journal article" date="2018" name="Mol. Biol. Evol.">
        <title>Broad Genomic Sampling Reveals a Smut Pathogenic Ancestry of the Fungal Clade Ustilaginomycotina.</title>
        <authorList>
            <person name="Kijpornyongpan T."/>
            <person name="Mondo S.J."/>
            <person name="Barry K."/>
            <person name="Sandor L."/>
            <person name="Lee J."/>
            <person name="Lipzen A."/>
            <person name="Pangilinan J."/>
            <person name="LaButti K."/>
            <person name="Hainaut M."/>
            <person name="Henrissat B."/>
            <person name="Grigoriev I.V."/>
            <person name="Spatafora J.W."/>
            <person name="Aime M.C."/>
        </authorList>
    </citation>
    <scope>NUCLEOTIDE SEQUENCE [LARGE SCALE GENOMIC DNA]</scope>
    <source>
        <strain evidence="2 3">MCA 4718</strain>
    </source>
</reference>
<protein>
    <recommendedName>
        <fullName evidence="1">O-acyltransferase WSD1-like N-terminal domain-containing protein</fullName>
    </recommendedName>
</protein>
<dbReference type="OrthoDB" id="2150604at2759"/>
<dbReference type="Gene3D" id="3.30.559.10">
    <property type="entry name" value="Chloramphenicol acetyltransferase-like domain"/>
    <property type="match status" value="1"/>
</dbReference>
<dbReference type="GO" id="GO:0045017">
    <property type="term" value="P:glycerolipid biosynthetic process"/>
    <property type="evidence" value="ECO:0007669"/>
    <property type="project" value="InterPro"/>
</dbReference>
<dbReference type="GeneID" id="37012556"/>
<organism evidence="2 3">
    <name type="scientific">Pseudomicrostroma glucosiphilum</name>
    <dbReference type="NCBI Taxonomy" id="1684307"/>
    <lineage>
        <taxon>Eukaryota</taxon>
        <taxon>Fungi</taxon>
        <taxon>Dikarya</taxon>
        <taxon>Basidiomycota</taxon>
        <taxon>Ustilaginomycotina</taxon>
        <taxon>Exobasidiomycetes</taxon>
        <taxon>Microstromatales</taxon>
        <taxon>Microstromatales incertae sedis</taxon>
        <taxon>Pseudomicrostroma</taxon>
    </lineage>
</organism>
<evidence type="ECO:0000313" key="3">
    <source>
        <dbReference type="Proteomes" id="UP000245942"/>
    </source>
</evidence>
<dbReference type="InterPro" id="IPR052058">
    <property type="entry name" value="Alcohol_O-acetyltransferase"/>
</dbReference>
<dbReference type="PANTHER" id="PTHR28037:SF1">
    <property type="entry name" value="ALCOHOL O-ACETYLTRANSFERASE 1-RELATED"/>
    <property type="match status" value="1"/>
</dbReference>
<dbReference type="Proteomes" id="UP000245942">
    <property type="component" value="Unassembled WGS sequence"/>
</dbReference>
<dbReference type="GO" id="GO:0004144">
    <property type="term" value="F:diacylglycerol O-acyltransferase activity"/>
    <property type="evidence" value="ECO:0007669"/>
    <property type="project" value="InterPro"/>
</dbReference>
<gene>
    <name evidence="2" type="ORF">BCV69DRAFT_26708</name>
</gene>
<dbReference type="AlphaFoldDB" id="A0A316U4B5"/>
<sequence>MLSHVLTSTASHPAGFHERWSLTRDNVGAPPILVFIAESEDSLRSKTVIRERLSNRVHLLLQAYPLLSCCVADARTRSPAFVQREVLAEEVCSFSASESATSASRLFSDRFNRPQSFDVQKGPLWKVDIVEDEAPGAYFVVMTAHHSMVDGRGAANLFQLLLSAEALPEEGRLLGLPPRSEDVIAMAPSWSYILPKAFFGLVLPRLPALLRHYLTPKRPWLCDRAVLASPHGAHKRTEVIHLPGASPTLRRLAASHGVTTINSVLHSACLATCFALAGSSTLPMYLDSATPISERSPATCTPCTGNFVALFEWRGSIKAETSFWGIAKEYGASIVSSAERTRARYAIGALAFLPNSDDWQSTPERPTQWEDYLLTKAHDSTPFGATFELSNLGKIYAPDWVSRVTWAQRPSIASTPLTVDACGRGDDICLCIGSSEGVLEPELAAFAESLERVIRRILSLKELQSPTLGDLAQP</sequence>
<dbReference type="Gene3D" id="3.30.559.30">
    <property type="entry name" value="Nonribosomal peptide synthetase, condensation domain"/>
    <property type="match status" value="1"/>
</dbReference>
<dbReference type="STRING" id="1684307.A0A316U4B5"/>
<dbReference type="RefSeq" id="XP_025346774.1">
    <property type="nucleotide sequence ID" value="XM_025490822.1"/>
</dbReference>
<name>A0A316U4B5_9BASI</name>
<evidence type="ECO:0000313" key="2">
    <source>
        <dbReference type="EMBL" id="PWN19614.1"/>
    </source>
</evidence>
<dbReference type="SUPFAM" id="SSF52777">
    <property type="entry name" value="CoA-dependent acyltransferases"/>
    <property type="match status" value="2"/>
</dbReference>
<evidence type="ECO:0000259" key="1">
    <source>
        <dbReference type="Pfam" id="PF03007"/>
    </source>
</evidence>
<dbReference type="InterPro" id="IPR023213">
    <property type="entry name" value="CAT-like_dom_sf"/>
</dbReference>
<proteinExistence type="predicted"/>
<feature type="domain" description="O-acyltransferase WSD1-like N-terminal" evidence="1">
    <location>
        <begin position="123"/>
        <end position="181"/>
    </location>
</feature>
<accession>A0A316U4B5</accession>
<dbReference type="PANTHER" id="PTHR28037">
    <property type="entry name" value="ALCOHOL O-ACETYLTRANSFERASE 1-RELATED"/>
    <property type="match status" value="1"/>
</dbReference>
<dbReference type="EMBL" id="KZ819330">
    <property type="protein sequence ID" value="PWN19614.1"/>
    <property type="molecule type" value="Genomic_DNA"/>
</dbReference>
<dbReference type="InterPro" id="IPR004255">
    <property type="entry name" value="O-acyltransferase_WSD1_N"/>
</dbReference>